<dbReference type="CDD" id="cd01650">
    <property type="entry name" value="RT_nLTR_like"/>
    <property type="match status" value="1"/>
</dbReference>
<dbReference type="GeneTree" id="ENSGT01150000286929"/>
<dbReference type="HOGENOM" id="CLU_788812_0_0_1"/>
<evidence type="ECO:0000259" key="1">
    <source>
        <dbReference type="Pfam" id="PF00078"/>
    </source>
</evidence>
<dbReference type="InParanoid" id="W5MUS6"/>
<dbReference type="InterPro" id="IPR043502">
    <property type="entry name" value="DNA/RNA_pol_sf"/>
</dbReference>
<protein>
    <recommendedName>
        <fullName evidence="1">Reverse transcriptase domain-containing protein</fullName>
    </recommendedName>
</protein>
<dbReference type="OMA" id="CTEKEEM"/>
<evidence type="ECO:0000313" key="3">
    <source>
        <dbReference type="Proteomes" id="UP000018468"/>
    </source>
</evidence>
<organism evidence="2 3">
    <name type="scientific">Lepisosteus oculatus</name>
    <name type="common">Spotted gar</name>
    <dbReference type="NCBI Taxonomy" id="7918"/>
    <lineage>
        <taxon>Eukaryota</taxon>
        <taxon>Metazoa</taxon>
        <taxon>Chordata</taxon>
        <taxon>Craniata</taxon>
        <taxon>Vertebrata</taxon>
        <taxon>Euteleostomi</taxon>
        <taxon>Actinopterygii</taxon>
        <taxon>Neopterygii</taxon>
        <taxon>Holostei</taxon>
        <taxon>Semionotiformes</taxon>
        <taxon>Lepisosteidae</taxon>
        <taxon>Lepisosteus</taxon>
    </lineage>
</organism>
<proteinExistence type="predicted"/>
<name>W5MUS6_LEPOC</name>
<reference evidence="2" key="2">
    <citation type="submission" date="2025-08" db="UniProtKB">
        <authorList>
            <consortium name="Ensembl"/>
        </authorList>
    </citation>
    <scope>IDENTIFICATION</scope>
</reference>
<dbReference type="Proteomes" id="UP000018468">
    <property type="component" value="Linkage group LG5"/>
</dbReference>
<dbReference type="PANTHER" id="PTHR47027:SF8">
    <property type="entry name" value="RIBONUCLEASE H"/>
    <property type="match status" value="1"/>
</dbReference>
<sequence length="352" mass="40142">ADCGSDHELLVATIKVKFCNIKKSAPSKRFDVSKVPVSYAVTVKNRFKLLGQENSNFFHCPQRSNQRQERDVLTGQQCIRSRWREYTEELYASTSNPEPPHDDPVEIEPAILDEEVVWALKQLPNNVAPGIDCIPAEMLSIHALPKKGDARDCCNYRTIALIPHASKVLLKIIQQCLHPIIEAELPDSQAGFKRGCGTHDHITNQLWIMDKCHEHQKNIYVCFIDYTKAFDCIEHDKLWKALQELGVSAHLIQLIRSFYKDQGATVRTQHGDTEWFKIEKGCILSPFLFNLYAEMIMRKLDLEESEIGVKIGGRNINNVMPSDSLEKAVMLGMVSGTRRRGRQRTQWLNANS</sequence>
<dbReference type="Pfam" id="PF00078">
    <property type="entry name" value="RVT_1"/>
    <property type="match status" value="1"/>
</dbReference>
<dbReference type="SUPFAM" id="SSF56672">
    <property type="entry name" value="DNA/RNA polymerases"/>
    <property type="match status" value="1"/>
</dbReference>
<dbReference type="InterPro" id="IPR000477">
    <property type="entry name" value="RT_dom"/>
</dbReference>
<dbReference type="Ensembl" id="ENSLOCT00000012156.1">
    <property type="protein sequence ID" value="ENSLOCP00000012135.1"/>
    <property type="gene ID" value="ENSLOCG00000009926.1"/>
</dbReference>
<dbReference type="STRING" id="7918.ENSLOCP00000012135"/>
<accession>W5MUS6</accession>
<evidence type="ECO:0000313" key="2">
    <source>
        <dbReference type="Ensembl" id="ENSLOCP00000012135.1"/>
    </source>
</evidence>
<feature type="domain" description="Reverse transcriptase" evidence="1">
    <location>
        <begin position="145"/>
        <end position="302"/>
    </location>
</feature>
<dbReference type="EMBL" id="AHAT01020676">
    <property type="status" value="NOT_ANNOTATED_CDS"/>
    <property type="molecule type" value="Genomic_DNA"/>
</dbReference>
<reference evidence="2" key="3">
    <citation type="submission" date="2025-09" db="UniProtKB">
        <authorList>
            <consortium name="Ensembl"/>
        </authorList>
    </citation>
    <scope>IDENTIFICATION</scope>
</reference>
<dbReference type="PANTHER" id="PTHR47027">
    <property type="entry name" value="REVERSE TRANSCRIPTASE DOMAIN-CONTAINING PROTEIN"/>
    <property type="match status" value="1"/>
</dbReference>
<dbReference type="AlphaFoldDB" id="W5MUS6"/>
<reference evidence="3" key="1">
    <citation type="submission" date="2011-12" db="EMBL/GenBank/DDBJ databases">
        <title>The Draft Genome of Lepisosteus oculatus.</title>
        <authorList>
            <consortium name="The Broad Institute Genome Assembly &amp; Analysis Group"/>
            <consortium name="Computational R&amp;D Group"/>
            <consortium name="and Sequencing Platform"/>
            <person name="Di Palma F."/>
            <person name="Alfoldi J."/>
            <person name="Johnson J."/>
            <person name="Berlin A."/>
            <person name="Gnerre S."/>
            <person name="Jaffe D."/>
            <person name="MacCallum I."/>
            <person name="Young S."/>
            <person name="Walker B.J."/>
            <person name="Lander E.S."/>
            <person name="Lindblad-Toh K."/>
        </authorList>
    </citation>
    <scope>NUCLEOTIDE SEQUENCE [LARGE SCALE GENOMIC DNA]</scope>
</reference>
<keyword evidence="3" id="KW-1185">Reference proteome</keyword>
<dbReference type="eggNOG" id="KOG1075">
    <property type="taxonomic scope" value="Eukaryota"/>
</dbReference>